<keyword evidence="8" id="KW-1185">Reference proteome</keyword>
<dbReference type="InterPro" id="IPR000055">
    <property type="entry name" value="Restrct_endonuc_typeI_TRD"/>
</dbReference>
<feature type="region of interest" description="Disordered" evidence="5">
    <location>
        <begin position="475"/>
        <end position="528"/>
    </location>
</feature>
<gene>
    <name evidence="7" type="ORF">RM705_29655</name>
</gene>
<dbReference type="GO" id="GO:0016787">
    <property type="term" value="F:hydrolase activity"/>
    <property type="evidence" value="ECO:0007669"/>
    <property type="project" value="UniProtKB-KW"/>
</dbReference>
<name>A0ABU2Q343_9ACTN</name>
<dbReference type="PANTHER" id="PTHR43140:SF1">
    <property type="entry name" value="TYPE I RESTRICTION ENZYME ECOKI SPECIFICITY SUBUNIT"/>
    <property type="match status" value="1"/>
</dbReference>
<reference evidence="8" key="1">
    <citation type="submission" date="2023-07" db="EMBL/GenBank/DDBJ databases">
        <title>30 novel species of actinomycetes from the DSMZ collection.</title>
        <authorList>
            <person name="Nouioui I."/>
        </authorList>
    </citation>
    <scope>NUCLEOTIDE SEQUENCE [LARGE SCALE GENOMIC DNA]</scope>
    <source>
        <strain evidence="8">DSM 41636</strain>
    </source>
</reference>
<dbReference type="InterPro" id="IPR051212">
    <property type="entry name" value="Type-I_RE_S_subunit"/>
</dbReference>
<feature type="domain" description="Type I restriction modification DNA specificity" evidence="6">
    <location>
        <begin position="8"/>
        <end position="176"/>
    </location>
</feature>
<dbReference type="InterPro" id="IPR044946">
    <property type="entry name" value="Restrct_endonuc_typeI_TRD_sf"/>
</dbReference>
<evidence type="ECO:0000259" key="6">
    <source>
        <dbReference type="Pfam" id="PF01420"/>
    </source>
</evidence>
<accession>A0ABU2Q343</accession>
<keyword evidence="2" id="KW-0680">Restriction system</keyword>
<dbReference type="GO" id="GO:0004519">
    <property type="term" value="F:endonuclease activity"/>
    <property type="evidence" value="ECO:0007669"/>
    <property type="project" value="UniProtKB-KW"/>
</dbReference>
<keyword evidence="7" id="KW-0255">Endonuclease</keyword>
<sequence>MSIPSELPEGWAWATLGDIADSTLGKMLDRKKEGDHPVPYLRNVNVQWGRIDTEDVLTMSIPPGQQDFFRVRRGDLLVCEGGEVGRCAVFEGDDGKYLAFQKALHRVRPLGGVSSSYLRYYLEYLNVTGGFGKFTTGSTIKHLPQQQLKRLPVRVPPLEEQRRIVAMLEEQISKIESGERGLAKSSRRSVQYRRLVADLATKGKLAEALVDEGTGHALVESIRHARIGVVKGRRLKAAPLGGPVPEVPGNWTVASLDEVSALIEYGSSTKTSEMAKAGDVPVLRMGNIQDGKIDPRVLKYIPAGHPDAAKFSLEDGDLLFNRTNSIELVGKSAVYRGELGRMAFASYLIRCRFLPGVDPEWVNLVINSPMGRRYIRSVATQQVGQANVNGTKLGGMPIPLPPEAEQRRILDVVESHHSAALRLNSGIRQQGVKAALLRRSFLTEAFAGRLVPQDSADEPAEALFARIRAEREAAGAYKARRRSPRRAPAQQKHTLDTAPASDAPPHPRAGAPTLTTATQPTLDLEMPS</sequence>
<dbReference type="Proteomes" id="UP001183881">
    <property type="component" value="Unassembled WGS sequence"/>
</dbReference>
<evidence type="ECO:0000256" key="2">
    <source>
        <dbReference type="ARBA" id="ARBA00022747"/>
    </source>
</evidence>
<evidence type="ECO:0000313" key="7">
    <source>
        <dbReference type="EMBL" id="MDT0398829.1"/>
    </source>
</evidence>
<keyword evidence="7" id="KW-0378">Hydrolase</keyword>
<comment type="subunit">
    <text evidence="4">The methyltransferase is composed of M and S polypeptides.</text>
</comment>
<keyword evidence="3" id="KW-0238">DNA-binding</keyword>
<evidence type="ECO:0000256" key="3">
    <source>
        <dbReference type="ARBA" id="ARBA00023125"/>
    </source>
</evidence>
<dbReference type="PANTHER" id="PTHR43140">
    <property type="entry name" value="TYPE-1 RESTRICTION ENZYME ECOKI SPECIFICITY PROTEIN"/>
    <property type="match status" value="1"/>
</dbReference>
<dbReference type="RefSeq" id="WP_078621275.1">
    <property type="nucleotide sequence ID" value="NZ_JAVRFA010000058.1"/>
</dbReference>
<feature type="compositionally biased region" description="Low complexity" evidence="5">
    <location>
        <begin position="511"/>
        <end position="522"/>
    </location>
</feature>
<evidence type="ECO:0000256" key="5">
    <source>
        <dbReference type="SAM" id="MobiDB-lite"/>
    </source>
</evidence>
<dbReference type="Pfam" id="PF01420">
    <property type="entry name" value="Methylase_S"/>
    <property type="match status" value="2"/>
</dbReference>
<organism evidence="7 8">
    <name type="scientific">Streptomyces edwardsiae</name>
    <dbReference type="NCBI Taxonomy" id="3075527"/>
    <lineage>
        <taxon>Bacteria</taxon>
        <taxon>Bacillati</taxon>
        <taxon>Actinomycetota</taxon>
        <taxon>Actinomycetes</taxon>
        <taxon>Kitasatosporales</taxon>
        <taxon>Streptomycetaceae</taxon>
        <taxon>Streptomyces</taxon>
    </lineage>
</organism>
<keyword evidence="7" id="KW-0540">Nuclease</keyword>
<dbReference type="CDD" id="cd17253">
    <property type="entry name" value="RMtype1_S_Eco933I-TRD2-CR2_like"/>
    <property type="match status" value="1"/>
</dbReference>
<comment type="caution">
    <text evidence="7">The sequence shown here is derived from an EMBL/GenBank/DDBJ whole genome shotgun (WGS) entry which is preliminary data.</text>
</comment>
<feature type="domain" description="Type I restriction modification DNA specificity" evidence="6">
    <location>
        <begin position="248"/>
        <end position="429"/>
    </location>
</feature>
<dbReference type="Gene3D" id="3.90.220.20">
    <property type="entry name" value="DNA methylase specificity domains"/>
    <property type="match status" value="2"/>
</dbReference>
<proteinExistence type="inferred from homology"/>
<dbReference type="EMBL" id="JAVRFA010000058">
    <property type="protein sequence ID" value="MDT0398829.1"/>
    <property type="molecule type" value="Genomic_DNA"/>
</dbReference>
<evidence type="ECO:0000256" key="4">
    <source>
        <dbReference type="ARBA" id="ARBA00038652"/>
    </source>
</evidence>
<dbReference type="CDD" id="cd17524">
    <property type="entry name" value="RMtype1_S_EcoUTORF5051P-TRD2-CR2_like"/>
    <property type="match status" value="1"/>
</dbReference>
<evidence type="ECO:0000313" key="8">
    <source>
        <dbReference type="Proteomes" id="UP001183881"/>
    </source>
</evidence>
<dbReference type="EC" id="3.1.21.-" evidence="7"/>
<protein>
    <submittedName>
        <fullName evidence="7">Restriction endonuclease subunit S</fullName>
        <ecNumber evidence="7">3.1.21.-</ecNumber>
    </submittedName>
</protein>
<evidence type="ECO:0000256" key="1">
    <source>
        <dbReference type="ARBA" id="ARBA00010923"/>
    </source>
</evidence>
<dbReference type="SUPFAM" id="SSF116734">
    <property type="entry name" value="DNA methylase specificity domain"/>
    <property type="match status" value="2"/>
</dbReference>
<comment type="similarity">
    <text evidence="1">Belongs to the type-I restriction system S methylase family.</text>
</comment>